<dbReference type="AlphaFoldDB" id="A0A1T4L080"/>
<feature type="compositionally biased region" description="Acidic residues" evidence="1">
    <location>
        <begin position="38"/>
        <end position="55"/>
    </location>
</feature>
<protein>
    <submittedName>
        <fullName evidence="2">Uncharacterized protein</fullName>
    </submittedName>
</protein>
<feature type="region of interest" description="Disordered" evidence="1">
    <location>
        <begin position="31"/>
        <end position="55"/>
    </location>
</feature>
<name>A0A1T4L080_9BACT</name>
<evidence type="ECO:0000313" key="3">
    <source>
        <dbReference type="Proteomes" id="UP000190065"/>
    </source>
</evidence>
<accession>A0A1T4L080</accession>
<dbReference type="Proteomes" id="UP000190065">
    <property type="component" value="Unassembled WGS sequence"/>
</dbReference>
<evidence type="ECO:0000256" key="1">
    <source>
        <dbReference type="SAM" id="MobiDB-lite"/>
    </source>
</evidence>
<reference evidence="2 3" key="1">
    <citation type="submission" date="2017-02" db="EMBL/GenBank/DDBJ databases">
        <authorList>
            <person name="Peterson S.W."/>
        </authorList>
    </citation>
    <scope>NUCLEOTIDE SEQUENCE [LARGE SCALE GENOMIC DNA]</scope>
    <source>
        <strain evidence="2 3">ATCC 43324</strain>
    </source>
</reference>
<organism evidence="2 3">
    <name type="scientific">Segatella oulorum</name>
    <dbReference type="NCBI Taxonomy" id="28136"/>
    <lineage>
        <taxon>Bacteria</taxon>
        <taxon>Pseudomonadati</taxon>
        <taxon>Bacteroidota</taxon>
        <taxon>Bacteroidia</taxon>
        <taxon>Bacteroidales</taxon>
        <taxon>Prevotellaceae</taxon>
        <taxon>Segatella</taxon>
    </lineage>
</organism>
<proteinExistence type="predicted"/>
<dbReference type="EMBL" id="FUXK01000002">
    <property type="protein sequence ID" value="SJZ48008.1"/>
    <property type="molecule type" value="Genomic_DNA"/>
</dbReference>
<sequence length="55" mass="6417">MDNEMKKKEYVVPETKVYLMEEELFLCTSVQPKVPGSTEEEWEGEEDVNSGEFDI</sequence>
<evidence type="ECO:0000313" key="2">
    <source>
        <dbReference type="EMBL" id="SJZ48008.1"/>
    </source>
</evidence>
<gene>
    <name evidence="2" type="ORF">SAMN02745202_00255</name>
</gene>